<name>A0A437QJQ6_9PROT</name>
<gene>
    <name evidence="3" type="ORF">EOI86_17920</name>
</gene>
<evidence type="ECO:0000259" key="2">
    <source>
        <dbReference type="Pfam" id="PF01266"/>
    </source>
</evidence>
<evidence type="ECO:0000313" key="3">
    <source>
        <dbReference type="EMBL" id="RVU34730.1"/>
    </source>
</evidence>
<accession>A0A437QJQ6</accession>
<evidence type="ECO:0000313" key="4">
    <source>
        <dbReference type="Proteomes" id="UP000287447"/>
    </source>
</evidence>
<dbReference type="PANTHER" id="PTHR13847:SF289">
    <property type="entry name" value="GLYCINE OXIDASE"/>
    <property type="match status" value="1"/>
</dbReference>
<keyword evidence="1" id="KW-0560">Oxidoreductase</keyword>
<dbReference type="InterPro" id="IPR036188">
    <property type="entry name" value="FAD/NAD-bd_sf"/>
</dbReference>
<dbReference type="OrthoDB" id="9805337at2"/>
<dbReference type="Proteomes" id="UP000287447">
    <property type="component" value="Unassembled WGS sequence"/>
</dbReference>
<dbReference type="RefSeq" id="WP_127766831.1">
    <property type="nucleotide sequence ID" value="NZ_SADE01000003.1"/>
</dbReference>
<dbReference type="AlphaFoldDB" id="A0A437QJQ6"/>
<evidence type="ECO:0000256" key="1">
    <source>
        <dbReference type="ARBA" id="ARBA00023002"/>
    </source>
</evidence>
<dbReference type="SUPFAM" id="SSF51905">
    <property type="entry name" value="FAD/NAD(P)-binding domain"/>
    <property type="match status" value="1"/>
</dbReference>
<dbReference type="InterPro" id="IPR006076">
    <property type="entry name" value="FAD-dep_OxRdtase"/>
</dbReference>
<dbReference type="SUPFAM" id="SSF54373">
    <property type="entry name" value="FAD-linked reductases, C-terminal domain"/>
    <property type="match status" value="1"/>
</dbReference>
<feature type="domain" description="FAD dependent oxidoreductase" evidence="2">
    <location>
        <begin position="11"/>
        <end position="400"/>
    </location>
</feature>
<sequence length="419" mass="44916">MTGEEQTGTAIVLGAGMVGISCAIHLRKRGWDVTLLEKTKPGAETSYGNAGVLSRGSVLPMSYPGMVFDIPKILTGGTDAVRFDFSALTRVFGWAPSFLKNGTKARNRALSVGLSALVEHCVQEHEALMEEAGATSHLSKRGWIKVYRSEASFEKTAFEREMLDHYGVRYAVLDPKDLAELEPNLEPIYAKGLHILDTASVDDPGALCAAYAALFEKLGGKIEIGAAKAVGEAGDSATVQLDDGRALAAEHIVVALGPWSGGLLESAGANLPAFEERGYHRHYRAEGNATLNRPINDVDGSFVLAPMAAGIRLTCGVEIASFDHPKTPKQLEAVLPKARQAFPLGDTTEDEPWLGRRPSLPDSLPAIGKAPKHDRVWTCFGHHHIGLTTGPISGRLLAEMMSGEETIIDPAPYNPSRFA</sequence>
<reference evidence="4" key="1">
    <citation type="submission" date="2019-01" db="EMBL/GenBank/DDBJ databases">
        <title>Gri0909 isolated from a small marine red alga.</title>
        <authorList>
            <person name="Kim J."/>
            <person name="Jeong S.E."/>
            <person name="Jeon C.O."/>
        </authorList>
    </citation>
    <scope>NUCLEOTIDE SEQUENCE [LARGE SCALE GENOMIC DNA]</scope>
    <source>
        <strain evidence="4">Gri0909</strain>
    </source>
</reference>
<comment type="caution">
    <text evidence="3">The sequence shown here is derived from an EMBL/GenBank/DDBJ whole genome shotgun (WGS) entry which is preliminary data.</text>
</comment>
<dbReference type="Gene3D" id="3.50.50.60">
    <property type="entry name" value="FAD/NAD(P)-binding domain"/>
    <property type="match status" value="2"/>
</dbReference>
<dbReference type="Gene3D" id="3.30.9.10">
    <property type="entry name" value="D-Amino Acid Oxidase, subunit A, domain 2"/>
    <property type="match status" value="1"/>
</dbReference>
<dbReference type="GO" id="GO:0016491">
    <property type="term" value="F:oxidoreductase activity"/>
    <property type="evidence" value="ECO:0007669"/>
    <property type="project" value="UniProtKB-KW"/>
</dbReference>
<dbReference type="PANTHER" id="PTHR13847">
    <property type="entry name" value="SARCOSINE DEHYDROGENASE-RELATED"/>
    <property type="match status" value="1"/>
</dbReference>
<protein>
    <submittedName>
        <fullName evidence="3">FAD-binding oxidoreductase</fullName>
    </submittedName>
</protein>
<organism evidence="3 4">
    <name type="scientific">Hwanghaeella grinnelliae</name>
    <dbReference type="NCBI Taxonomy" id="2500179"/>
    <lineage>
        <taxon>Bacteria</taxon>
        <taxon>Pseudomonadati</taxon>
        <taxon>Pseudomonadota</taxon>
        <taxon>Alphaproteobacteria</taxon>
        <taxon>Rhodospirillales</taxon>
        <taxon>Rhodospirillaceae</taxon>
        <taxon>Hwanghaeella</taxon>
    </lineage>
</organism>
<dbReference type="Pfam" id="PF01266">
    <property type="entry name" value="DAO"/>
    <property type="match status" value="1"/>
</dbReference>
<dbReference type="EMBL" id="SADE01000003">
    <property type="protein sequence ID" value="RVU34730.1"/>
    <property type="molecule type" value="Genomic_DNA"/>
</dbReference>
<keyword evidence="4" id="KW-1185">Reference proteome</keyword>
<proteinExistence type="predicted"/>
<dbReference type="GO" id="GO:0005737">
    <property type="term" value="C:cytoplasm"/>
    <property type="evidence" value="ECO:0007669"/>
    <property type="project" value="TreeGrafter"/>
</dbReference>